<accession>A0A974DMH6</accession>
<sequence length="87" mass="9741">MAAASLGPGAEKRWILAQTHKYSFWLLTPLPVPWIGESAWCASSLKTIYTGSTKVFYVQSSFPVYQLHPLWILKLTVYSTTLCGKFG</sequence>
<dbReference type="EMBL" id="CM004468">
    <property type="protein sequence ID" value="OCT94105.1"/>
    <property type="molecule type" value="Genomic_DNA"/>
</dbReference>
<name>A0A974DMH6_XENLA</name>
<proteinExistence type="predicted"/>
<gene>
    <name evidence="1" type="ORF">XELAEV_18011770mg</name>
</gene>
<protein>
    <submittedName>
        <fullName evidence="1">Uncharacterized protein</fullName>
    </submittedName>
</protein>
<evidence type="ECO:0000313" key="1">
    <source>
        <dbReference type="EMBL" id="OCT94105.1"/>
    </source>
</evidence>
<evidence type="ECO:0000313" key="2">
    <source>
        <dbReference type="Proteomes" id="UP000694892"/>
    </source>
</evidence>
<organism evidence="1 2">
    <name type="scientific">Xenopus laevis</name>
    <name type="common">African clawed frog</name>
    <dbReference type="NCBI Taxonomy" id="8355"/>
    <lineage>
        <taxon>Eukaryota</taxon>
        <taxon>Metazoa</taxon>
        <taxon>Chordata</taxon>
        <taxon>Craniata</taxon>
        <taxon>Vertebrata</taxon>
        <taxon>Euteleostomi</taxon>
        <taxon>Amphibia</taxon>
        <taxon>Batrachia</taxon>
        <taxon>Anura</taxon>
        <taxon>Pipoidea</taxon>
        <taxon>Pipidae</taxon>
        <taxon>Xenopodinae</taxon>
        <taxon>Xenopus</taxon>
        <taxon>Xenopus</taxon>
    </lineage>
</organism>
<dbReference type="Proteomes" id="UP000694892">
    <property type="component" value="Chromosome 2L"/>
</dbReference>
<dbReference type="AlphaFoldDB" id="A0A974DMH6"/>
<reference evidence="2" key="1">
    <citation type="journal article" date="2016" name="Nature">
        <title>Genome evolution in the allotetraploid frog Xenopus laevis.</title>
        <authorList>
            <person name="Session A.M."/>
            <person name="Uno Y."/>
            <person name="Kwon T."/>
            <person name="Chapman J.A."/>
            <person name="Toyoda A."/>
            <person name="Takahashi S."/>
            <person name="Fukui A."/>
            <person name="Hikosaka A."/>
            <person name="Suzuki A."/>
            <person name="Kondo M."/>
            <person name="van Heeringen S.J."/>
            <person name="Quigley I."/>
            <person name="Heinz S."/>
            <person name="Ogino H."/>
            <person name="Ochi H."/>
            <person name="Hellsten U."/>
            <person name="Lyons J.B."/>
            <person name="Simakov O."/>
            <person name="Putnam N."/>
            <person name="Stites J."/>
            <person name="Kuroki Y."/>
            <person name="Tanaka T."/>
            <person name="Michiue T."/>
            <person name="Watanabe M."/>
            <person name="Bogdanovic O."/>
            <person name="Lister R."/>
            <person name="Georgiou G."/>
            <person name="Paranjpe S.S."/>
            <person name="van Kruijsbergen I."/>
            <person name="Shu S."/>
            <person name="Carlson J."/>
            <person name="Kinoshita T."/>
            <person name="Ohta Y."/>
            <person name="Mawaribuchi S."/>
            <person name="Jenkins J."/>
            <person name="Grimwood J."/>
            <person name="Schmutz J."/>
            <person name="Mitros T."/>
            <person name="Mozaffari S.V."/>
            <person name="Suzuki Y."/>
            <person name="Haramoto Y."/>
            <person name="Yamamoto T.S."/>
            <person name="Takagi C."/>
            <person name="Heald R."/>
            <person name="Miller K."/>
            <person name="Haudenschild C."/>
            <person name="Kitzman J."/>
            <person name="Nakayama T."/>
            <person name="Izutsu Y."/>
            <person name="Robert J."/>
            <person name="Fortriede J."/>
            <person name="Burns K."/>
            <person name="Lotay V."/>
            <person name="Karimi K."/>
            <person name="Yasuoka Y."/>
            <person name="Dichmann D.S."/>
            <person name="Flajnik M.F."/>
            <person name="Houston D.W."/>
            <person name="Shendure J."/>
            <person name="DuPasquier L."/>
            <person name="Vize P.D."/>
            <person name="Zorn A.M."/>
            <person name="Ito M."/>
            <person name="Marcotte E.M."/>
            <person name="Wallingford J.B."/>
            <person name="Ito Y."/>
            <person name="Asashima M."/>
            <person name="Ueno N."/>
            <person name="Matsuda Y."/>
            <person name="Veenstra G.J."/>
            <person name="Fujiyama A."/>
            <person name="Harland R.M."/>
            <person name="Taira M."/>
            <person name="Rokhsar D.S."/>
        </authorList>
    </citation>
    <scope>NUCLEOTIDE SEQUENCE [LARGE SCALE GENOMIC DNA]</scope>
    <source>
        <strain evidence="2">J</strain>
    </source>
</reference>